<dbReference type="InterPro" id="IPR020845">
    <property type="entry name" value="AMP-binding_CS"/>
</dbReference>
<dbReference type="Pfam" id="PF13193">
    <property type="entry name" value="AMP-binding_C"/>
    <property type="match status" value="1"/>
</dbReference>
<dbReference type="SUPFAM" id="SSF56801">
    <property type="entry name" value="Acetyl-CoA synthetase-like"/>
    <property type="match status" value="1"/>
</dbReference>
<organism evidence="3 4">
    <name type="scientific">Hyaloscypha bicolor E</name>
    <dbReference type="NCBI Taxonomy" id="1095630"/>
    <lineage>
        <taxon>Eukaryota</taxon>
        <taxon>Fungi</taxon>
        <taxon>Dikarya</taxon>
        <taxon>Ascomycota</taxon>
        <taxon>Pezizomycotina</taxon>
        <taxon>Leotiomycetes</taxon>
        <taxon>Helotiales</taxon>
        <taxon>Hyaloscyphaceae</taxon>
        <taxon>Hyaloscypha</taxon>
        <taxon>Hyaloscypha bicolor</taxon>
    </lineage>
</organism>
<dbReference type="InterPro" id="IPR042099">
    <property type="entry name" value="ANL_N_sf"/>
</dbReference>
<dbReference type="PANTHER" id="PTHR43201:SF30">
    <property type="entry name" value="AMP-DEPENDENT SYNTHETASE_LIGASE DOMAIN-CONTAINING PROTEIN"/>
    <property type="match status" value="1"/>
</dbReference>
<dbReference type="GO" id="GO:0031956">
    <property type="term" value="F:medium-chain fatty acid-CoA ligase activity"/>
    <property type="evidence" value="ECO:0007669"/>
    <property type="project" value="TreeGrafter"/>
</dbReference>
<proteinExistence type="predicted"/>
<dbReference type="InterPro" id="IPR000873">
    <property type="entry name" value="AMP-dep_synth/lig_dom"/>
</dbReference>
<evidence type="ECO:0000259" key="1">
    <source>
        <dbReference type="Pfam" id="PF00501"/>
    </source>
</evidence>
<sequence length="474" mass="52841">MAINRAAAHGGPLVHGPSHPQIIDKTFGVLLREQAKTRWSSPLVVSNHQNRTLTYAEADKRSDHLARGLATVGVRKGDRVAIMMGNMVEYVELFYACAKLGALITLANHGYSEQKFHSVLSSCGSSVLVMVPGFDRYDYDPWIPHLRKNIKGLKHIIMVDREDRHSLSGSYQDLIATGETYLLDLDAIEETLDPNNILNLQCTSGSTGYPKASTLTHGEIYNAGRFISDTMYLEVTDRACTSVTLFHSFWLIIDLAVVSAHGASIVLPGTVFNVEETLASVTKNRCTGIYGVTTMFVAGISHPHFQSYDMPSLPKIVDPATNLMMPWGQKREIVLRGYGVQREYYKNEEGHVDPEGYFVITGRIKDMIIRGGENIAPLEIEERLMAHPAVAQCAVIGIPDQRYGGQMAAFVKTRTMQILVRFKQPKYVWWLGGREEYMVWPKAASGKLRKPDLRVIGRRFLDEGCVPGQISARL</sequence>
<dbReference type="EMBL" id="KZ613813">
    <property type="protein sequence ID" value="PMD59578.1"/>
    <property type="molecule type" value="Genomic_DNA"/>
</dbReference>
<dbReference type="STRING" id="1095630.A0A2J6T9A3"/>
<dbReference type="InterPro" id="IPR045851">
    <property type="entry name" value="AMP-bd_C_sf"/>
</dbReference>
<dbReference type="InterPro" id="IPR025110">
    <property type="entry name" value="AMP-bd_C"/>
</dbReference>
<dbReference type="Proteomes" id="UP000235371">
    <property type="component" value="Unassembled WGS sequence"/>
</dbReference>
<evidence type="ECO:0000259" key="2">
    <source>
        <dbReference type="Pfam" id="PF13193"/>
    </source>
</evidence>
<dbReference type="Gene3D" id="3.30.300.30">
    <property type="match status" value="1"/>
</dbReference>
<dbReference type="Gene3D" id="3.40.50.12780">
    <property type="entry name" value="N-terminal domain of ligase-like"/>
    <property type="match status" value="2"/>
</dbReference>
<keyword evidence="4" id="KW-1185">Reference proteome</keyword>
<name>A0A2J6T9A3_9HELO</name>
<gene>
    <name evidence="3" type="ORF">K444DRAFT_643365</name>
</gene>
<feature type="domain" description="AMP-dependent synthetase/ligase" evidence="1">
    <location>
        <begin position="32"/>
        <end position="313"/>
    </location>
</feature>
<dbReference type="GO" id="GO:0006631">
    <property type="term" value="P:fatty acid metabolic process"/>
    <property type="evidence" value="ECO:0007669"/>
    <property type="project" value="TreeGrafter"/>
</dbReference>
<dbReference type="InParanoid" id="A0A2J6T9A3"/>
<protein>
    <submittedName>
        <fullName evidence="3">Acetyl-CoA synthetase-like protein</fullName>
    </submittedName>
</protein>
<dbReference type="GeneID" id="36592929"/>
<reference evidence="3 4" key="1">
    <citation type="submission" date="2016-04" db="EMBL/GenBank/DDBJ databases">
        <title>A degradative enzymes factory behind the ericoid mycorrhizal symbiosis.</title>
        <authorList>
            <consortium name="DOE Joint Genome Institute"/>
            <person name="Martino E."/>
            <person name="Morin E."/>
            <person name="Grelet G."/>
            <person name="Kuo A."/>
            <person name="Kohler A."/>
            <person name="Daghino S."/>
            <person name="Barry K."/>
            <person name="Choi C."/>
            <person name="Cichocki N."/>
            <person name="Clum A."/>
            <person name="Copeland A."/>
            <person name="Hainaut M."/>
            <person name="Haridas S."/>
            <person name="Labutti K."/>
            <person name="Lindquist E."/>
            <person name="Lipzen A."/>
            <person name="Khouja H.-R."/>
            <person name="Murat C."/>
            <person name="Ohm R."/>
            <person name="Olson A."/>
            <person name="Spatafora J."/>
            <person name="Veneault-Fourrey C."/>
            <person name="Henrissat B."/>
            <person name="Grigoriev I."/>
            <person name="Martin F."/>
            <person name="Perotto S."/>
        </authorList>
    </citation>
    <scope>NUCLEOTIDE SEQUENCE [LARGE SCALE GENOMIC DNA]</scope>
    <source>
        <strain evidence="3 4">E</strain>
    </source>
</reference>
<dbReference type="Pfam" id="PF00501">
    <property type="entry name" value="AMP-binding"/>
    <property type="match status" value="1"/>
</dbReference>
<dbReference type="OrthoDB" id="10253115at2759"/>
<dbReference type="RefSeq" id="XP_024736482.1">
    <property type="nucleotide sequence ID" value="XM_024884852.1"/>
</dbReference>
<evidence type="ECO:0000313" key="3">
    <source>
        <dbReference type="EMBL" id="PMD59578.1"/>
    </source>
</evidence>
<feature type="domain" description="AMP-binding enzyme C-terminal" evidence="2">
    <location>
        <begin position="379"/>
        <end position="413"/>
    </location>
</feature>
<dbReference type="AlphaFoldDB" id="A0A2J6T9A3"/>
<evidence type="ECO:0000313" key="4">
    <source>
        <dbReference type="Proteomes" id="UP000235371"/>
    </source>
</evidence>
<dbReference type="PROSITE" id="PS00455">
    <property type="entry name" value="AMP_BINDING"/>
    <property type="match status" value="1"/>
</dbReference>
<accession>A0A2J6T9A3</accession>
<dbReference type="PANTHER" id="PTHR43201">
    <property type="entry name" value="ACYL-COA SYNTHETASE"/>
    <property type="match status" value="1"/>
</dbReference>